<keyword evidence="8 10" id="KW-0472">Membrane</keyword>
<feature type="transmembrane region" description="Helical" evidence="10">
    <location>
        <begin position="439"/>
        <end position="457"/>
    </location>
</feature>
<protein>
    <submittedName>
        <fullName evidence="13">Uncharacterized protein</fullName>
    </submittedName>
</protein>
<dbReference type="InterPro" id="IPR017938">
    <property type="entry name" value="Riboflavin_synthase-like_b-brl"/>
</dbReference>
<keyword evidence="3 10" id="KW-0812">Transmembrane</keyword>
<keyword evidence="6 10" id="KW-1133">Transmembrane helix</keyword>
<feature type="domain" description="EF-hand" evidence="11">
    <location>
        <begin position="185"/>
        <end position="220"/>
    </location>
</feature>
<dbReference type="OrthoDB" id="202327at2759"/>
<dbReference type="SFLD" id="SFLDG01168">
    <property type="entry name" value="Ferric_reductase_subgroup_(FRE"/>
    <property type="match status" value="1"/>
</dbReference>
<evidence type="ECO:0000256" key="8">
    <source>
        <dbReference type="ARBA" id="ARBA00023136"/>
    </source>
</evidence>
<dbReference type="Pfam" id="PF01794">
    <property type="entry name" value="Ferric_reduct"/>
    <property type="match status" value="1"/>
</dbReference>
<dbReference type="InterPro" id="IPR017927">
    <property type="entry name" value="FAD-bd_FR_type"/>
</dbReference>
<dbReference type="Pfam" id="PF08022">
    <property type="entry name" value="FAD_binding_8"/>
    <property type="match status" value="1"/>
</dbReference>
<dbReference type="SFLD" id="SFLDG01169">
    <property type="entry name" value="NADPH_oxidase_subgroup_(NOX)"/>
    <property type="match status" value="1"/>
</dbReference>
<dbReference type="InterPro" id="IPR013112">
    <property type="entry name" value="FAD-bd_8"/>
</dbReference>
<dbReference type="InterPro" id="IPR039261">
    <property type="entry name" value="FNR_nucleotide-bd"/>
</dbReference>
<evidence type="ECO:0000256" key="1">
    <source>
        <dbReference type="ARBA" id="ARBA00004141"/>
    </source>
</evidence>
<gene>
    <name evidence="13" type="ORF">Poli38472_009214</name>
</gene>
<keyword evidence="4" id="KW-0274">FAD</keyword>
<dbReference type="SFLD" id="SFLDS00052">
    <property type="entry name" value="Ferric_Reductase_Domain"/>
    <property type="match status" value="1"/>
</dbReference>
<keyword evidence="5" id="KW-0521">NADP</keyword>
<dbReference type="SUPFAM" id="SSF63380">
    <property type="entry name" value="Riboflavin synthase domain-like"/>
    <property type="match status" value="1"/>
</dbReference>
<feature type="transmembrane region" description="Helical" evidence="10">
    <location>
        <begin position="302"/>
        <end position="320"/>
    </location>
</feature>
<dbReference type="GO" id="GO:0005509">
    <property type="term" value="F:calcium ion binding"/>
    <property type="evidence" value="ECO:0007669"/>
    <property type="project" value="InterPro"/>
</dbReference>
<evidence type="ECO:0000256" key="10">
    <source>
        <dbReference type="SAM" id="Phobius"/>
    </source>
</evidence>
<dbReference type="AlphaFoldDB" id="A0A8K1CKB7"/>
<feature type="region of interest" description="Disordered" evidence="9">
    <location>
        <begin position="787"/>
        <end position="821"/>
    </location>
</feature>
<dbReference type="PANTHER" id="PTHR11972">
    <property type="entry name" value="NADPH OXIDASE"/>
    <property type="match status" value="1"/>
</dbReference>
<name>A0A8K1CKB7_PYTOL</name>
<dbReference type="PROSITE" id="PS51384">
    <property type="entry name" value="FAD_FR"/>
    <property type="match status" value="1"/>
</dbReference>
<feature type="compositionally biased region" description="Basic and acidic residues" evidence="9">
    <location>
        <begin position="787"/>
        <end position="797"/>
    </location>
</feature>
<evidence type="ECO:0000256" key="4">
    <source>
        <dbReference type="ARBA" id="ARBA00022827"/>
    </source>
</evidence>
<accession>A0A8K1CKB7</accession>
<dbReference type="GO" id="GO:0005886">
    <property type="term" value="C:plasma membrane"/>
    <property type="evidence" value="ECO:0007669"/>
    <property type="project" value="TreeGrafter"/>
</dbReference>
<evidence type="ECO:0000256" key="9">
    <source>
        <dbReference type="SAM" id="MobiDB-lite"/>
    </source>
</evidence>
<evidence type="ECO:0000259" key="12">
    <source>
        <dbReference type="PROSITE" id="PS51384"/>
    </source>
</evidence>
<feature type="transmembrane region" description="Helical" evidence="10">
    <location>
        <begin position="469"/>
        <end position="492"/>
    </location>
</feature>
<dbReference type="InterPro" id="IPR013121">
    <property type="entry name" value="Fe_red_NAD-bd_6"/>
</dbReference>
<evidence type="ECO:0000256" key="2">
    <source>
        <dbReference type="ARBA" id="ARBA00022630"/>
    </source>
</evidence>
<dbReference type="PROSITE" id="PS50222">
    <property type="entry name" value="EF_HAND_2"/>
    <property type="match status" value="1"/>
</dbReference>
<dbReference type="Gene3D" id="1.10.238.10">
    <property type="entry name" value="EF-hand"/>
    <property type="match status" value="1"/>
</dbReference>
<evidence type="ECO:0000313" key="14">
    <source>
        <dbReference type="Proteomes" id="UP000794436"/>
    </source>
</evidence>
<keyword evidence="7" id="KW-0560">Oxidoreductase</keyword>
<dbReference type="InterPro" id="IPR050369">
    <property type="entry name" value="RBOH/FRE"/>
</dbReference>
<keyword evidence="14" id="KW-1185">Reference proteome</keyword>
<evidence type="ECO:0000256" key="7">
    <source>
        <dbReference type="ARBA" id="ARBA00023002"/>
    </source>
</evidence>
<dbReference type="SUPFAM" id="SSF47473">
    <property type="entry name" value="EF-hand"/>
    <property type="match status" value="1"/>
</dbReference>
<feature type="region of interest" description="Disordered" evidence="9">
    <location>
        <begin position="1"/>
        <end position="88"/>
    </location>
</feature>
<dbReference type="Pfam" id="PF08030">
    <property type="entry name" value="NAD_binding_6"/>
    <property type="match status" value="1"/>
</dbReference>
<keyword evidence="2" id="KW-0285">Flavoprotein</keyword>
<feature type="domain" description="FAD-binding FR-type" evidence="12">
    <location>
        <begin position="513"/>
        <end position="624"/>
    </location>
</feature>
<sequence>MEALQEDDTFTSPAVSGGVVFTSGNTPAGSNDSASLAARNKTRPPPPRLPAPVIREPERRKPVAGKTHQKMEFSSNSGYSSYRGSSRMSRPAMDLPELHTLREHLVKQSVIEGSSFGRVTGFDNGPLGGSQEGGSDIGGSGIGGSGIGLPRMTGSMYGRPTMGASGLPRESVAVLIEAVRGSALDGDNRARFLFDLFDVDGKGVITRHDVAGFIEGLLVSNKLKFYGDDSIDKMVENLFAKNLRNSKQMTYSEFARIFANALSPPENPGIDEEDDYVSNAPEMPKKQGCCGRLTSKYRKHAGEIHSVVIYLLLMGLAFFVKARLIDWDIAVGYWPRIAKGFAQICMVDTMCLLLPMCRTFVALVRKSAWVTKHVPVDQNIEFHKLCGIVMLIASLGHSAAWIMIVYYARTVPDEVWEESHFSHLSYVRYEDYLKLMERTPIWSGVMMLLIALVAAPMTHPKFRRGNFNIFWLTHLFFLVFLALIVAHGLAMWVEPPQAAFWVIPPLLLYGLEKRYRLVNVFKGRTSILRAQVSNDTVAIYMRKPKNFHYQAGMYMFLHVPMISPYEWHPFTISSAPEDDHLSVHVRNAGDWTGALHALLKQIQSANKTRMDMESNAPANMTPYPSICIDGPVGAPSQDFYRYRTVVFVGAGIGVTPFASILRSIVYQWQSFRCPCCHTVTFPATFQLRKIYFYWSTRDQESLTWFSDTMNQLAAMDSENRLEIHNYFSTVKDKSVIAPLQALQTFIHDVDGHDFISGLSTKQMTHFGRPDWKKEFNRIAKREVEMKRKRLDDSRENHNCNGGAAGFSPPKEDPEYEAASSSSREEVGVFYCGPKPLGASLHEECTRFNQADRRHGDIGTVNFDFHSENF</sequence>
<feature type="transmembrane region" description="Helical" evidence="10">
    <location>
        <begin position="340"/>
        <end position="364"/>
    </location>
</feature>
<dbReference type="EMBL" id="SPLM01000038">
    <property type="protein sequence ID" value="TMW65047.1"/>
    <property type="molecule type" value="Genomic_DNA"/>
</dbReference>
<dbReference type="Proteomes" id="UP000794436">
    <property type="component" value="Unassembled WGS sequence"/>
</dbReference>
<evidence type="ECO:0000313" key="13">
    <source>
        <dbReference type="EMBL" id="TMW65047.1"/>
    </source>
</evidence>
<comment type="caution">
    <text evidence="13">The sequence shown here is derived from an EMBL/GenBank/DDBJ whole genome shotgun (WGS) entry which is preliminary data.</text>
</comment>
<dbReference type="InterPro" id="IPR002048">
    <property type="entry name" value="EF_hand_dom"/>
</dbReference>
<evidence type="ECO:0000256" key="6">
    <source>
        <dbReference type="ARBA" id="ARBA00022989"/>
    </source>
</evidence>
<dbReference type="SUPFAM" id="SSF52343">
    <property type="entry name" value="Ferredoxin reductase-like, C-terminal NADP-linked domain"/>
    <property type="match status" value="1"/>
</dbReference>
<dbReference type="PANTHER" id="PTHR11972:SF153">
    <property type="entry name" value="SUPEROXIDE-GENERATING NADPH OXIDASE HEAVY CHAIN SUBUNIT A"/>
    <property type="match status" value="1"/>
</dbReference>
<evidence type="ECO:0000256" key="5">
    <source>
        <dbReference type="ARBA" id="ARBA00022857"/>
    </source>
</evidence>
<dbReference type="Gene3D" id="3.40.50.80">
    <property type="entry name" value="Nucleotide-binding domain of ferredoxin-NADP reductase (FNR) module"/>
    <property type="match status" value="1"/>
</dbReference>
<dbReference type="CDD" id="cd06186">
    <property type="entry name" value="NOX_Duox_like_FAD_NADP"/>
    <property type="match status" value="1"/>
</dbReference>
<proteinExistence type="predicted"/>
<feature type="transmembrane region" description="Helical" evidence="10">
    <location>
        <begin position="385"/>
        <end position="408"/>
    </location>
</feature>
<dbReference type="InterPro" id="IPR013130">
    <property type="entry name" value="Fe3_Rdtase_TM_dom"/>
</dbReference>
<feature type="compositionally biased region" description="Polar residues" evidence="9">
    <location>
        <begin position="22"/>
        <end position="34"/>
    </location>
</feature>
<evidence type="ECO:0000259" key="11">
    <source>
        <dbReference type="PROSITE" id="PS50222"/>
    </source>
</evidence>
<reference evidence="13" key="1">
    <citation type="submission" date="2019-03" db="EMBL/GenBank/DDBJ databases">
        <title>Long read genome sequence of the mycoparasitic Pythium oligandrum ATCC 38472 isolated from sugarbeet rhizosphere.</title>
        <authorList>
            <person name="Gaulin E."/>
        </authorList>
    </citation>
    <scope>NUCLEOTIDE SEQUENCE</scope>
    <source>
        <strain evidence="13">ATCC 38472_TT</strain>
    </source>
</reference>
<feature type="compositionally biased region" description="Low complexity" evidence="9">
    <location>
        <begin position="74"/>
        <end position="88"/>
    </location>
</feature>
<evidence type="ECO:0000256" key="3">
    <source>
        <dbReference type="ARBA" id="ARBA00022692"/>
    </source>
</evidence>
<organism evidence="13 14">
    <name type="scientific">Pythium oligandrum</name>
    <name type="common">Mycoparasitic fungus</name>
    <dbReference type="NCBI Taxonomy" id="41045"/>
    <lineage>
        <taxon>Eukaryota</taxon>
        <taxon>Sar</taxon>
        <taxon>Stramenopiles</taxon>
        <taxon>Oomycota</taxon>
        <taxon>Peronosporomycetes</taxon>
        <taxon>Pythiales</taxon>
        <taxon>Pythiaceae</taxon>
        <taxon>Pythium</taxon>
    </lineage>
</organism>
<dbReference type="Gene3D" id="2.40.30.10">
    <property type="entry name" value="Translation factors"/>
    <property type="match status" value="1"/>
</dbReference>
<comment type="subcellular location">
    <subcellularLocation>
        <location evidence="1">Membrane</location>
        <topology evidence="1">Multi-pass membrane protein</topology>
    </subcellularLocation>
</comment>
<dbReference type="GO" id="GO:0016491">
    <property type="term" value="F:oxidoreductase activity"/>
    <property type="evidence" value="ECO:0007669"/>
    <property type="project" value="UniProtKB-KW"/>
</dbReference>
<dbReference type="InterPro" id="IPR011992">
    <property type="entry name" value="EF-hand-dom_pair"/>
</dbReference>